<comment type="caution">
    <text evidence="1">The sequence shown here is derived from an EMBL/GenBank/DDBJ whole genome shotgun (WGS) entry which is preliminary data.</text>
</comment>
<keyword evidence="2" id="KW-1185">Reference proteome</keyword>
<reference evidence="1" key="1">
    <citation type="journal article" date="2023" name="Front. Mar. Sci.">
        <title>A new Merluccius polli reference genome to investigate the effects of global change in West African waters.</title>
        <authorList>
            <person name="Mateo J.L."/>
            <person name="Blanco-Fernandez C."/>
            <person name="Garcia-Vazquez E."/>
            <person name="Machado-Schiaffino G."/>
        </authorList>
    </citation>
    <scope>NUCLEOTIDE SEQUENCE</scope>
    <source>
        <strain evidence="1">C29</strain>
        <tissue evidence="1">Fin</tissue>
    </source>
</reference>
<sequence length="114" mass="12693">MTAVDKSGLPGKFKAWIYQHGVLPRILWPLLVSLNEEFMVTRAREVLQHRESSDPKVSQAGIVRAREAVEQAESCLRHSMLVGPVASGRAGLGSVPTTRYDKALGKDRRRLVQE</sequence>
<accession>A0AA47MTW0</accession>
<dbReference type="Proteomes" id="UP001174136">
    <property type="component" value="Unassembled WGS sequence"/>
</dbReference>
<gene>
    <name evidence="1" type="ORF">N1851_014073</name>
</gene>
<proteinExistence type="predicted"/>
<dbReference type="AlphaFoldDB" id="A0AA47MTW0"/>
<dbReference type="EMBL" id="JAOPHQ010002564">
    <property type="protein sequence ID" value="KAK0146618.1"/>
    <property type="molecule type" value="Genomic_DNA"/>
</dbReference>
<protein>
    <submittedName>
        <fullName evidence="1">Uncharacterized protein</fullName>
    </submittedName>
</protein>
<evidence type="ECO:0000313" key="1">
    <source>
        <dbReference type="EMBL" id="KAK0146618.1"/>
    </source>
</evidence>
<evidence type="ECO:0000313" key="2">
    <source>
        <dbReference type="Proteomes" id="UP001174136"/>
    </source>
</evidence>
<organism evidence="1 2">
    <name type="scientific">Merluccius polli</name>
    <name type="common">Benguela hake</name>
    <name type="synonym">Merluccius cadenati</name>
    <dbReference type="NCBI Taxonomy" id="89951"/>
    <lineage>
        <taxon>Eukaryota</taxon>
        <taxon>Metazoa</taxon>
        <taxon>Chordata</taxon>
        <taxon>Craniata</taxon>
        <taxon>Vertebrata</taxon>
        <taxon>Euteleostomi</taxon>
        <taxon>Actinopterygii</taxon>
        <taxon>Neopterygii</taxon>
        <taxon>Teleostei</taxon>
        <taxon>Neoteleostei</taxon>
        <taxon>Acanthomorphata</taxon>
        <taxon>Zeiogadaria</taxon>
        <taxon>Gadariae</taxon>
        <taxon>Gadiformes</taxon>
        <taxon>Gadoidei</taxon>
        <taxon>Merlucciidae</taxon>
        <taxon>Merluccius</taxon>
    </lineage>
</organism>
<name>A0AA47MTW0_MERPO</name>